<name>A0A1H6FCX6_9GAMM</name>
<evidence type="ECO:0000256" key="1">
    <source>
        <dbReference type="ARBA" id="ARBA00023239"/>
    </source>
</evidence>
<keyword evidence="1 3" id="KW-0456">Lyase</keyword>
<gene>
    <name evidence="3" type="primary">fae</name>
    <name evidence="3" type="ORF">MBHS_03815</name>
</gene>
<accession>A0A1H6FCX6</accession>
<dbReference type="GO" id="GO:0016051">
    <property type="term" value="P:carbohydrate biosynthetic process"/>
    <property type="evidence" value="ECO:0007669"/>
    <property type="project" value="InterPro"/>
</dbReference>
<dbReference type="Pfam" id="PF08714">
    <property type="entry name" value="Fae"/>
    <property type="match status" value="1"/>
</dbReference>
<evidence type="ECO:0000313" key="3">
    <source>
        <dbReference type="EMBL" id="SEH07928.1"/>
    </source>
</evidence>
<dbReference type="GO" id="GO:0016840">
    <property type="term" value="F:carbon-nitrogen lyase activity"/>
    <property type="evidence" value="ECO:0007669"/>
    <property type="project" value="InterPro"/>
</dbReference>
<feature type="domain" description="Formaldehyde-activating enzyme" evidence="2">
    <location>
        <begin position="23"/>
        <end position="173"/>
    </location>
</feature>
<evidence type="ECO:0000259" key="2">
    <source>
        <dbReference type="Pfam" id="PF08714"/>
    </source>
</evidence>
<dbReference type="AlphaFoldDB" id="A0A1H6FCX6"/>
<dbReference type="SUPFAM" id="SSF54211">
    <property type="entry name" value="Ribosomal protein S5 domain 2-like"/>
    <property type="match status" value="1"/>
</dbReference>
<keyword evidence="4" id="KW-1185">Reference proteome</keyword>
<dbReference type="Proteomes" id="UP000236724">
    <property type="component" value="Unassembled WGS sequence"/>
</dbReference>
<organism evidence="3 4">
    <name type="scientific">Candidatus Venteria ishoeyi</name>
    <dbReference type="NCBI Taxonomy" id="1899563"/>
    <lineage>
        <taxon>Bacteria</taxon>
        <taxon>Pseudomonadati</taxon>
        <taxon>Pseudomonadota</taxon>
        <taxon>Gammaproteobacteria</taxon>
        <taxon>Thiotrichales</taxon>
        <taxon>Thiotrichaceae</taxon>
        <taxon>Venteria</taxon>
    </lineage>
</organism>
<proteinExistence type="predicted"/>
<dbReference type="InterPro" id="IPR014826">
    <property type="entry name" value="HCHO-activating_enzyme"/>
</dbReference>
<protein>
    <submittedName>
        <fullName evidence="3">Formaldehyde-activating enzyme</fullName>
        <ecNumber evidence="3">4.3.3.-</ecNumber>
    </submittedName>
</protein>
<dbReference type="EC" id="4.3.3.-" evidence="3"/>
<dbReference type="InterPro" id="IPR020568">
    <property type="entry name" value="Ribosomal_Su5_D2-typ_SF"/>
</dbReference>
<reference evidence="3 4" key="1">
    <citation type="submission" date="2016-10" db="EMBL/GenBank/DDBJ databases">
        <authorList>
            <person name="de Groot N.N."/>
        </authorList>
    </citation>
    <scope>NUCLEOTIDE SEQUENCE [LARGE SCALE GENOMIC DNA]</scope>
    <source>
        <strain evidence="3">MBHS1</strain>
    </source>
</reference>
<sequence>MAIGEQVQMRVGQSWMHDEFLNISAETEILIGEISGPVGKSFAQLFGSQLDGQYCVLAKLNKKIQVRPNTLVINKADIDDQRHQELFRTVIQTAVAHGVLDCVRNSEIPKKKANDLVIIANIWLDPEVCEREGLDEKQIFTLYRDNAAKAVHKALCYEPSVDWLLEKQDNLLHQ</sequence>
<dbReference type="OrthoDB" id="5572268at2"/>
<dbReference type="Gene3D" id="3.30.230.60">
    <property type="entry name" value="Formaldehyde-activating enzyme"/>
    <property type="match status" value="1"/>
</dbReference>
<dbReference type="InterPro" id="IPR037075">
    <property type="entry name" value="HCHO-activating_enzyme_sf"/>
</dbReference>
<dbReference type="EMBL" id="FMSV02000542">
    <property type="protein sequence ID" value="SEH07928.1"/>
    <property type="molecule type" value="Genomic_DNA"/>
</dbReference>
<dbReference type="RefSeq" id="WP_103921522.1">
    <property type="nucleotide sequence ID" value="NZ_FMSV02000542.1"/>
</dbReference>
<evidence type="ECO:0000313" key="4">
    <source>
        <dbReference type="Proteomes" id="UP000236724"/>
    </source>
</evidence>